<evidence type="ECO:0000256" key="4">
    <source>
        <dbReference type="ARBA" id="ARBA00022989"/>
    </source>
</evidence>
<dbReference type="CDD" id="cd03405">
    <property type="entry name" value="SPFH_HflC"/>
    <property type="match status" value="1"/>
</dbReference>
<dbReference type="Gene3D" id="3.30.479.30">
    <property type="entry name" value="Band 7 domain"/>
    <property type="match status" value="1"/>
</dbReference>
<accession>A0A6M1SYD5</accession>
<dbReference type="SUPFAM" id="SSF117892">
    <property type="entry name" value="Band 7/SPFH domain"/>
    <property type="match status" value="1"/>
</dbReference>
<dbReference type="PANTHER" id="PTHR42911:SF1">
    <property type="entry name" value="MODULATOR OF FTSH PROTEASE HFLC"/>
    <property type="match status" value="1"/>
</dbReference>
<dbReference type="PIRSF" id="PIRSF005651">
    <property type="entry name" value="HflC"/>
    <property type="match status" value="1"/>
</dbReference>
<evidence type="ECO:0000256" key="6">
    <source>
        <dbReference type="PIRNR" id="PIRNR005651"/>
    </source>
</evidence>
<dbReference type="NCBIfam" id="TIGR01932">
    <property type="entry name" value="hflC"/>
    <property type="match status" value="1"/>
</dbReference>
<name>A0A6M1SYD5_9BACT</name>
<organism evidence="8 9">
    <name type="scientific">Halalkalibaculum roseum</name>
    <dbReference type="NCBI Taxonomy" id="2709311"/>
    <lineage>
        <taxon>Bacteria</taxon>
        <taxon>Pseudomonadati</taxon>
        <taxon>Balneolota</taxon>
        <taxon>Balneolia</taxon>
        <taxon>Balneolales</taxon>
        <taxon>Balneolaceae</taxon>
        <taxon>Halalkalibaculum</taxon>
    </lineage>
</organism>
<comment type="caution">
    <text evidence="8">The sequence shown here is derived from an EMBL/GenBank/DDBJ whole genome shotgun (WGS) entry which is preliminary data.</text>
</comment>
<dbReference type="GO" id="GO:0016020">
    <property type="term" value="C:membrane"/>
    <property type="evidence" value="ECO:0007669"/>
    <property type="project" value="UniProtKB-SubCell"/>
</dbReference>
<keyword evidence="9" id="KW-1185">Reference proteome</keyword>
<reference evidence="8 9" key="1">
    <citation type="submission" date="2020-02" db="EMBL/GenBank/DDBJ databases">
        <title>Balneolaceae bacterium YR4-1, complete genome.</title>
        <authorList>
            <person name="Li Y."/>
            <person name="Wu S."/>
        </authorList>
    </citation>
    <scope>NUCLEOTIDE SEQUENCE [LARGE SCALE GENOMIC DNA]</scope>
    <source>
        <strain evidence="8 9">YR4-1</strain>
    </source>
</reference>
<comment type="function">
    <text evidence="6">HflC and HflK could regulate a protease.</text>
</comment>
<evidence type="ECO:0000256" key="2">
    <source>
        <dbReference type="ARBA" id="ARBA00007862"/>
    </source>
</evidence>
<gene>
    <name evidence="8" type="primary">hflC</name>
    <name evidence="8" type="ORF">G3570_11670</name>
</gene>
<keyword evidence="8" id="KW-0645">Protease</keyword>
<evidence type="ECO:0000313" key="9">
    <source>
        <dbReference type="Proteomes" id="UP000473278"/>
    </source>
</evidence>
<comment type="similarity">
    <text evidence="2 6">Belongs to the band 7/mec-2 family. HflC subfamily.</text>
</comment>
<dbReference type="SMART" id="SM00244">
    <property type="entry name" value="PHB"/>
    <property type="match status" value="1"/>
</dbReference>
<comment type="subcellular location">
    <subcellularLocation>
        <location evidence="1">Membrane</location>
        <topology evidence="1">Single-pass membrane protein</topology>
    </subcellularLocation>
</comment>
<dbReference type="AlphaFoldDB" id="A0A6M1SYD5"/>
<dbReference type="InterPro" id="IPR001107">
    <property type="entry name" value="Band_7"/>
</dbReference>
<dbReference type="GO" id="GO:0008233">
    <property type="term" value="F:peptidase activity"/>
    <property type="evidence" value="ECO:0007669"/>
    <property type="project" value="UniProtKB-KW"/>
</dbReference>
<dbReference type="Pfam" id="PF01145">
    <property type="entry name" value="Band_7"/>
    <property type="match status" value="1"/>
</dbReference>
<dbReference type="GO" id="GO:0006508">
    <property type="term" value="P:proteolysis"/>
    <property type="evidence" value="ECO:0007669"/>
    <property type="project" value="UniProtKB-KW"/>
</dbReference>
<evidence type="ECO:0000259" key="7">
    <source>
        <dbReference type="SMART" id="SM00244"/>
    </source>
</evidence>
<evidence type="ECO:0000313" key="8">
    <source>
        <dbReference type="EMBL" id="NGP77298.1"/>
    </source>
</evidence>
<feature type="domain" description="Band 7" evidence="7">
    <location>
        <begin position="22"/>
        <end position="209"/>
    </location>
</feature>
<evidence type="ECO:0000256" key="1">
    <source>
        <dbReference type="ARBA" id="ARBA00004167"/>
    </source>
</evidence>
<dbReference type="EMBL" id="JAALLT010000003">
    <property type="protein sequence ID" value="NGP77298.1"/>
    <property type="molecule type" value="Genomic_DNA"/>
</dbReference>
<sequence>MDKFKGITLLVVLGILLLVALDGFYVVDETEQVIITQFGDPVGEAVTTPGMKFKVPFMQTANYFDKRYLEWDGDRNQVPTKDKKFIFVDTYARWQITDPLQFFRRLRDERGAQSRLDDILDGETRNAIASHDLVEVVRSTNRDPNTEATTIEVIEDTLEIIAVGRDSIQVQIQQLANQRASDLGIAILDFRFKRINYVEEVRQTVYDRMISERNRIADKFRSEGQGEAARINGEKERELKSIQSEAFRRAQEIKGRADAEAANIYANAYDQSSSARQLYSFIRSMEAYQNVFDNQTSIILSTESDFYRYLNNMDN</sequence>
<dbReference type="PANTHER" id="PTHR42911">
    <property type="entry name" value="MODULATOR OF FTSH PROTEASE HFLC"/>
    <property type="match status" value="1"/>
</dbReference>
<dbReference type="InterPro" id="IPR036013">
    <property type="entry name" value="Band_7/SPFH_dom_sf"/>
</dbReference>
<keyword evidence="4" id="KW-1133">Transmembrane helix</keyword>
<evidence type="ECO:0000256" key="3">
    <source>
        <dbReference type="ARBA" id="ARBA00022692"/>
    </source>
</evidence>
<dbReference type="RefSeq" id="WP_165142486.1">
    <property type="nucleotide sequence ID" value="NZ_JAALLT010000003.1"/>
</dbReference>
<evidence type="ECO:0000256" key="5">
    <source>
        <dbReference type="ARBA" id="ARBA00023136"/>
    </source>
</evidence>
<proteinExistence type="inferred from homology"/>
<keyword evidence="8" id="KW-0378">Hydrolase</keyword>
<keyword evidence="5" id="KW-0472">Membrane</keyword>
<dbReference type="Proteomes" id="UP000473278">
    <property type="component" value="Unassembled WGS sequence"/>
</dbReference>
<protein>
    <recommendedName>
        <fullName evidence="6">Protein HflC</fullName>
    </recommendedName>
</protein>
<keyword evidence="3" id="KW-0812">Transmembrane</keyword>
<dbReference type="InterPro" id="IPR010200">
    <property type="entry name" value="HflC"/>
</dbReference>